<gene>
    <name evidence="1" type="ORF">TIFTF001_055006</name>
</gene>
<keyword evidence="2" id="KW-1185">Reference proteome</keyword>
<organism evidence="1 2">
    <name type="scientific">Ficus carica</name>
    <name type="common">Common fig</name>
    <dbReference type="NCBI Taxonomy" id="3494"/>
    <lineage>
        <taxon>Eukaryota</taxon>
        <taxon>Viridiplantae</taxon>
        <taxon>Streptophyta</taxon>
        <taxon>Embryophyta</taxon>
        <taxon>Tracheophyta</taxon>
        <taxon>Spermatophyta</taxon>
        <taxon>Magnoliopsida</taxon>
        <taxon>eudicotyledons</taxon>
        <taxon>Gunneridae</taxon>
        <taxon>Pentapetalae</taxon>
        <taxon>rosids</taxon>
        <taxon>fabids</taxon>
        <taxon>Rosales</taxon>
        <taxon>Moraceae</taxon>
        <taxon>Ficeae</taxon>
        <taxon>Ficus</taxon>
    </lineage>
</organism>
<reference evidence="1" key="1">
    <citation type="submission" date="2023-07" db="EMBL/GenBank/DDBJ databases">
        <title>draft genome sequence of fig (Ficus carica).</title>
        <authorList>
            <person name="Takahashi T."/>
            <person name="Nishimura K."/>
        </authorList>
    </citation>
    <scope>NUCLEOTIDE SEQUENCE</scope>
</reference>
<name>A0AA88EP60_FICCA</name>
<dbReference type="EMBL" id="BTGU01016125">
    <property type="protein sequence ID" value="GMN74459.1"/>
    <property type="molecule type" value="Genomic_DNA"/>
</dbReference>
<proteinExistence type="predicted"/>
<dbReference type="AlphaFoldDB" id="A0AA88EP60"/>
<evidence type="ECO:0000313" key="2">
    <source>
        <dbReference type="Proteomes" id="UP001187192"/>
    </source>
</evidence>
<comment type="caution">
    <text evidence="1">The sequence shown here is derived from an EMBL/GenBank/DDBJ whole genome shotgun (WGS) entry which is preliminary data.</text>
</comment>
<protein>
    <recommendedName>
        <fullName evidence="3">Pentatricopeptide repeat-containing protein</fullName>
    </recommendedName>
</protein>
<evidence type="ECO:0008006" key="3">
    <source>
        <dbReference type="Google" id="ProtNLM"/>
    </source>
</evidence>
<dbReference type="Proteomes" id="UP001187192">
    <property type="component" value="Unassembled WGS sequence"/>
</dbReference>
<sequence>MPSVFKFQLVTLEAILSVTHISYLKKKKKTNKQTSGSNRSGFYFSSNNNIGVSRALASTHITISPKDSVFTLPYWRPSTNSNNIDSSKKNEQRSKELRLNDAFLSFETMVLDKGQKPDAAQATQLLNDLGKANKLRKAVRVMEMMVSSHY</sequence>
<accession>A0AA88EP60</accession>
<evidence type="ECO:0000313" key="1">
    <source>
        <dbReference type="EMBL" id="GMN74459.1"/>
    </source>
</evidence>